<feature type="transmembrane region" description="Helical" evidence="1">
    <location>
        <begin position="311"/>
        <end position="335"/>
    </location>
</feature>
<feature type="transmembrane region" description="Helical" evidence="1">
    <location>
        <begin position="286"/>
        <end position="304"/>
    </location>
</feature>
<keyword evidence="3" id="KW-1185">Reference proteome</keyword>
<keyword evidence="1" id="KW-0812">Transmembrane</keyword>
<reference evidence="2 3" key="1">
    <citation type="submission" date="2017-11" db="EMBL/GenBank/DDBJ databases">
        <title>Revised Sequence and Annotation of the Rhodobaca barguzinensis strain alga05 Genome.</title>
        <authorList>
            <person name="Kopejtka K."/>
            <person name="Tomasch J.M."/>
            <person name="Bunk B."/>
            <person name="Koblizek M."/>
        </authorList>
    </citation>
    <scope>NUCLEOTIDE SEQUENCE [LARGE SCALE GENOMIC DNA]</scope>
    <source>
        <strain evidence="3">alga05</strain>
    </source>
</reference>
<evidence type="ECO:0000313" key="2">
    <source>
        <dbReference type="EMBL" id="ATX67279.1"/>
    </source>
</evidence>
<protein>
    <recommendedName>
        <fullName evidence="4">Glycosyltransferase RgtA/B/C/D-like domain-containing protein</fullName>
    </recommendedName>
</protein>
<dbReference type="AlphaFoldDB" id="A0A2K8KCV9"/>
<gene>
    <name evidence="2" type="ORF">BG454_16895</name>
</gene>
<feature type="transmembrane region" description="Helical" evidence="1">
    <location>
        <begin position="166"/>
        <end position="192"/>
    </location>
</feature>
<feature type="transmembrane region" description="Helical" evidence="1">
    <location>
        <begin position="88"/>
        <end position="108"/>
    </location>
</feature>
<evidence type="ECO:0000256" key="1">
    <source>
        <dbReference type="SAM" id="Phobius"/>
    </source>
</evidence>
<dbReference type="Proteomes" id="UP000228948">
    <property type="component" value="Chromosome"/>
</dbReference>
<evidence type="ECO:0000313" key="3">
    <source>
        <dbReference type="Proteomes" id="UP000228948"/>
    </source>
</evidence>
<evidence type="ECO:0008006" key="4">
    <source>
        <dbReference type="Google" id="ProtNLM"/>
    </source>
</evidence>
<proteinExistence type="predicted"/>
<feature type="transmembrane region" description="Helical" evidence="1">
    <location>
        <begin position="254"/>
        <end position="274"/>
    </location>
</feature>
<dbReference type="STRING" id="441209.GCA_001870665_03163"/>
<feature type="transmembrane region" description="Helical" evidence="1">
    <location>
        <begin position="375"/>
        <end position="396"/>
    </location>
</feature>
<sequence length="516" mass="54837">MPTLKPSLHSVWLLGSVVALIVASRVIAFLHDPEIWLDEAMLMANLPLDCLSDAFRPLPEHAQAAPPGYLLAASAISRLFGEQQYHGLRLLSIAGSLGAMVFMLLALLRLNAATLAPIALALVFLSPFGVRYGLEIKQHSYDLMATSLLLYATIRAAQRGGRRPDLALLAGAGGFAILFSFSAPLLIAGMTAGLAAAARWKRPLTVVGHSPVFVMLGLTLLALLWHFTVTSFLTTGNVSAWAAQESSAYLALPFLRHGEGIGPLGFMSIMFGMFDPWYRLSSGYHAQRIVAVICTILLAIGFVASARRIPFVAWSCAAFLGGIAGLSALGLYPIIYTQNFAFVQPVLGIVIAAGLAVLGSFFMRAALGRPGADTIRVGLATLLVAGMGYSALHAALSQEKSHLRRATAMIETETRGNEALVLMSVATGITLPFVAPEFLAKMTLVPEGLSTQAQSAATGDRIWVIYSSVYDDELQIVPESLEPLSTAFGPCDEVFRAGSGADLGYTLVYRCGPAAP</sequence>
<feature type="transmembrane region" description="Helical" evidence="1">
    <location>
        <begin position="212"/>
        <end position="233"/>
    </location>
</feature>
<organism evidence="2 3">
    <name type="scientific">Roseinatronobacter bogoriensis subsp. barguzinensis</name>
    <dbReference type="NCBI Taxonomy" id="441209"/>
    <lineage>
        <taxon>Bacteria</taxon>
        <taxon>Pseudomonadati</taxon>
        <taxon>Pseudomonadota</taxon>
        <taxon>Alphaproteobacteria</taxon>
        <taxon>Rhodobacterales</taxon>
        <taxon>Paracoccaceae</taxon>
        <taxon>Roseinatronobacter</taxon>
    </lineage>
</organism>
<feature type="transmembrane region" description="Helical" evidence="1">
    <location>
        <begin position="341"/>
        <end position="363"/>
    </location>
</feature>
<keyword evidence="1" id="KW-1133">Transmembrane helix</keyword>
<feature type="transmembrane region" description="Helical" evidence="1">
    <location>
        <begin position="114"/>
        <end position="134"/>
    </location>
</feature>
<dbReference type="KEGG" id="rbg:BG454_16895"/>
<name>A0A2K8KCV9_9RHOB</name>
<accession>A0A2K8KCV9</accession>
<dbReference type="EMBL" id="CP024899">
    <property type="protein sequence ID" value="ATX67279.1"/>
    <property type="molecule type" value="Genomic_DNA"/>
</dbReference>
<feature type="transmembrane region" description="Helical" evidence="1">
    <location>
        <begin position="12"/>
        <end position="31"/>
    </location>
</feature>
<keyword evidence="1" id="KW-0472">Membrane</keyword>